<dbReference type="InterPro" id="IPR018931">
    <property type="entry name" value="DUF2520"/>
</dbReference>
<organism evidence="2 3">
    <name type="scientific">Flagellimonas eckloniae</name>
    <dbReference type="NCBI Taxonomy" id="346185"/>
    <lineage>
        <taxon>Bacteria</taxon>
        <taxon>Pseudomonadati</taxon>
        <taxon>Bacteroidota</taxon>
        <taxon>Flavobacteriia</taxon>
        <taxon>Flavobacteriales</taxon>
        <taxon>Flavobacteriaceae</taxon>
        <taxon>Flagellimonas</taxon>
    </lineage>
</organism>
<dbReference type="PANTHER" id="PTHR40459">
    <property type="entry name" value="CONSERVED HYPOTHETICAL ALANINE AND LEUCINE RICH PROTEIN"/>
    <property type="match status" value="1"/>
</dbReference>
<dbReference type="STRING" id="346185.AAY42_04760"/>
<dbReference type="PANTHER" id="PTHR40459:SF1">
    <property type="entry name" value="CONSERVED HYPOTHETICAL ALANINE AND LEUCINE RICH PROTEIN"/>
    <property type="match status" value="1"/>
</dbReference>
<dbReference type="Pfam" id="PF10728">
    <property type="entry name" value="DUF2520"/>
    <property type="match status" value="1"/>
</dbReference>
<dbReference type="AlphaFoldDB" id="A0A0Q1DKD1"/>
<keyword evidence="3" id="KW-1185">Reference proteome</keyword>
<proteinExistence type="predicted"/>
<dbReference type="InterPro" id="IPR037108">
    <property type="entry name" value="TM1727-like_C_sf"/>
</dbReference>
<dbReference type="Proteomes" id="UP000050827">
    <property type="component" value="Unassembled WGS sequence"/>
</dbReference>
<comment type="caution">
    <text evidence="2">The sequence shown here is derived from an EMBL/GenBank/DDBJ whole genome shotgun (WGS) entry which is preliminary data.</text>
</comment>
<dbReference type="SUPFAM" id="SSF48179">
    <property type="entry name" value="6-phosphogluconate dehydrogenase C-terminal domain-like"/>
    <property type="match status" value="1"/>
</dbReference>
<evidence type="ECO:0000313" key="2">
    <source>
        <dbReference type="EMBL" id="KQC29292.1"/>
    </source>
</evidence>
<reference evidence="2 3" key="1">
    <citation type="submission" date="2015-04" db="EMBL/GenBank/DDBJ databases">
        <title>Complete genome of flavobacterium.</title>
        <authorList>
            <person name="Kwon Y.M."/>
            <person name="Kim S.-J."/>
        </authorList>
    </citation>
    <scope>NUCLEOTIDE SEQUENCE [LARGE SCALE GENOMIC DNA]</scope>
    <source>
        <strain evidence="2 3">DK169</strain>
    </source>
</reference>
<dbReference type="Gene3D" id="1.10.1040.20">
    <property type="entry name" value="ProC-like, C-terminal domain"/>
    <property type="match status" value="1"/>
</dbReference>
<dbReference type="PATRIC" id="fig|1547436.3.peg.996"/>
<name>A0A0Q1DKD1_9FLAO</name>
<evidence type="ECO:0000313" key="3">
    <source>
        <dbReference type="Proteomes" id="UP000050827"/>
    </source>
</evidence>
<sequence>MLSIVIVGTGNVANHLFNAFTKSREVKVAQVVGRNQDALKSFGSTSAISSDFTQIADADIYLVAVSDSAIAPVSKLLAKKSGIVAHTSGTVEMDVIGLENCGVFYPLQTFTKGKMLDFTAIPICIEAKHESALSVLRRLGNLISDNIHEIDSNKRKRLHLAAVFANNFTNHLYSISEKICEQEDLPFELLQPLILETAEKVQSISPRDAQTGPARRNNKKTLERHLNLLKDEKQTELYALFSEAIKKMYEEEL</sequence>
<dbReference type="EMBL" id="LCTZ01000002">
    <property type="protein sequence ID" value="KQC29292.1"/>
    <property type="molecule type" value="Genomic_DNA"/>
</dbReference>
<protein>
    <recommendedName>
        <fullName evidence="1">DUF2520 domain-containing protein</fullName>
    </recommendedName>
</protein>
<accession>A0A0Q1DKD1</accession>
<dbReference type="OrthoDB" id="9810755at2"/>
<dbReference type="SUPFAM" id="SSF51735">
    <property type="entry name" value="NAD(P)-binding Rossmann-fold domains"/>
    <property type="match status" value="1"/>
</dbReference>
<gene>
    <name evidence="2" type="ORF">AAY42_04760</name>
</gene>
<dbReference type="RefSeq" id="WP_055392905.1">
    <property type="nucleotide sequence ID" value="NZ_LCTZ01000002.1"/>
</dbReference>
<dbReference type="InterPro" id="IPR008927">
    <property type="entry name" value="6-PGluconate_DH-like_C_sf"/>
</dbReference>
<feature type="domain" description="DUF2520" evidence="1">
    <location>
        <begin position="121"/>
        <end position="244"/>
    </location>
</feature>
<evidence type="ECO:0000259" key="1">
    <source>
        <dbReference type="Pfam" id="PF10728"/>
    </source>
</evidence>
<dbReference type="Gene3D" id="3.40.50.720">
    <property type="entry name" value="NAD(P)-binding Rossmann-like Domain"/>
    <property type="match status" value="1"/>
</dbReference>
<dbReference type="InterPro" id="IPR036291">
    <property type="entry name" value="NAD(P)-bd_dom_sf"/>
</dbReference>